<protein>
    <submittedName>
        <fullName evidence="1">Uncharacterized protein</fullName>
    </submittedName>
</protein>
<accession>A0AAV7TLZ5</accession>
<evidence type="ECO:0000313" key="1">
    <source>
        <dbReference type="EMBL" id="KAJ1177463.1"/>
    </source>
</evidence>
<gene>
    <name evidence="1" type="ORF">NDU88_002718</name>
</gene>
<name>A0AAV7TLZ5_PLEWA</name>
<sequence length="210" mass="23652">MCSDPAGRYVVTKCMMGTLTGLLVGYGNGMTYRRDPERNLTPALFGCHAGLRINWDKWLVFPFTSTGPVQIEYPLQWMDESVHYLGIKIYSDPAVVLLNNYGTAVQRLSEAVENWVRLPLSLGGRLVIKKMVVLPRFLCRLRGSRAPSRGSETVTRCGGKDGVEQGALSVFVYCRDQALSVTVRRDQPVFVCRRERALSVSVYRRDSRIE</sequence>
<organism evidence="1 2">
    <name type="scientific">Pleurodeles waltl</name>
    <name type="common">Iberian ribbed newt</name>
    <dbReference type="NCBI Taxonomy" id="8319"/>
    <lineage>
        <taxon>Eukaryota</taxon>
        <taxon>Metazoa</taxon>
        <taxon>Chordata</taxon>
        <taxon>Craniata</taxon>
        <taxon>Vertebrata</taxon>
        <taxon>Euteleostomi</taxon>
        <taxon>Amphibia</taxon>
        <taxon>Batrachia</taxon>
        <taxon>Caudata</taxon>
        <taxon>Salamandroidea</taxon>
        <taxon>Salamandridae</taxon>
        <taxon>Pleurodelinae</taxon>
        <taxon>Pleurodeles</taxon>
    </lineage>
</organism>
<comment type="caution">
    <text evidence="1">The sequence shown here is derived from an EMBL/GenBank/DDBJ whole genome shotgun (WGS) entry which is preliminary data.</text>
</comment>
<reference evidence="1" key="1">
    <citation type="journal article" date="2022" name="bioRxiv">
        <title>Sequencing and chromosome-scale assembly of the giantPleurodeles waltlgenome.</title>
        <authorList>
            <person name="Brown T."/>
            <person name="Elewa A."/>
            <person name="Iarovenko S."/>
            <person name="Subramanian E."/>
            <person name="Araus A.J."/>
            <person name="Petzold A."/>
            <person name="Susuki M."/>
            <person name="Suzuki K.-i.T."/>
            <person name="Hayashi T."/>
            <person name="Toyoda A."/>
            <person name="Oliveira C."/>
            <person name="Osipova E."/>
            <person name="Leigh N.D."/>
            <person name="Simon A."/>
            <person name="Yun M.H."/>
        </authorList>
    </citation>
    <scope>NUCLEOTIDE SEQUENCE</scope>
    <source>
        <strain evidence="1">20211129_DDA</strain>
        <tissue evidence="1">Liver</tissue>
    </source>
</reference>
<evidence type="ECO:0000313" key="2">
    <source>
        <dbReference type="Proteomes" id="UP001066276"/>
    </source>
</evidence>
<keyword evidence="2" id="KW-1185">Reference proteome</keyword>
<dbReference type="AlphaFoldDB" id="A0AAV7TLZ5"/>
<dbReference type="Proteomes" id="UP001066276">
    <property type="component" value="Chromosome 3_2"/>
</dbReference>
<proteinExistence type="predicted"/>
<dbReference type="EMBL" id="JANPWB010000006">
    <property type="protein sequence ID" value="KAJ1177463.1"/>
    <property type="molecule type" value="Genomic_DNA"/>
</dbReference>